<organism evidence="2 3">
    <name type="scientific">Methylomonas aurea</name>
    <dbReference type="NCBI Taxonomy" id="2952224"/>
    <lineage>
        <taxon>Bacteria</taxon>
        <taxon>Pseudomonadati</taxon>
        <taxon>Pseudomonadota</taxon>
        <taxon>Gammaproteobacteria</taxon>
        <taxon>Methylococcales</taxon>
        <taxon>Methylococcaceae</taxon>
        <taxon>Methylomonas</taxon>
    </lineage>
</organism>
<evidence type="ECO:0000313" key="3">
    <source>
        <dbReference type="Proteomes" id="UP001524569"/>
    </source>
</evidence>
<evidence type="ECO:0000313" key="2">
    <source>
        <dbReference type="EMBL" id="MCQ8181690.1"/>
    </source>
</evidence>
<comment type="caution">
    <text evidence="2">The sequence shown here is derived from an EMBL/GenBank/DDBJ whole genome shotgun (WGS) entry which is preliminary data.</text>
</comment>
<sequence length="115" mass="12944">MKLELAESAACNGPAIQQAITKNIPAIRRMFIKSGFQRKVRIGNGRHASRAGRKWTAHFTRTAFFSLIFIFRRRRTITKGGRDAKKPEAGKQRATQNPAAFGQPQCPIDIKANRH</sequence>
<reference evidence="2 3" key="1">
    <citation type="submission" date="2022-07" db="EMBL/GenBank/DDBJ databases">
        <title>Methylomonas rivi sp. nov., Methylomonas rosea sp. nov., Methylomonas aureus sp. nov. and Methylomonas subterranea sp. nov., four novel methanotrophs isolated from a freshwater creek and the deep terrestrial subsurface.</title>
        <authorList>
            <person name="Abin C."/>
            <person name="Sankaranarayanan K."/>
            <person name="Garner C."/>
            <person name="Sindelar R."/>
            <person name="Kotary K."/>
            <person name="Garner R."/>
            <person name="Barclay S."/>
            <person name="Lawson P."/>
            <person name="Krumholz L."/>
        </authorList>
    </citation>
    <scope>NUCLEOTIDE SEQUENCE [LARGE SCALE GENOMIC DNA]</scope>
    <source>
        <strain evidence="2 3">SURF-1</strain>
    </source>
</reference>
<protein>
    <submittedName>
        <fullName evidence="2">Uncharacterized protein</fullName>
    </submittedName>
</protein>
<gene>
    <name evidence="2" type="ORF">NP603_11270</name>
</gene>
<keyword evidence="3" id="KW-1185">Reference proteome</keyword>
<feature type="compositionally biased region" description="Basic and acidic residues" evidence="1">
    <location>
        <begin position="80"/>
        <end position="91"/>
    </location>
</feature>
<dbReference type="RefSeq" id="WP_256610981.1">
    <property type="nucleotide sequence ID" value="NZ_JANIBM010000011.1"/>
</dbReference>
<accession>A0ABT1UHM0</accession>
<dbReference type="EMBL" id="JANIBM010000011">
    <property type="protein sequence ID" value="MCQ8181690.1"/>
    <property type="molecule type" value="Genomic_DNA"/>
</dbReference>
<name>A0ABT1UHM0_9GAMM</name>
<evidence type="ECO:0000256" key="1">
    <source>
        <dbReference type="SAM" id="MobiDB-lite"/>
    </source>
</evidence>
<dbReference type="Proteomes" id="UP001524569">
    <property type="component" value="Unassembled WGS sequence"/>
</dbReference>
<feature type="region of interest" description="Disordered" evidence="1">
    <location>
        <begin position="79"/>
        <end position="115"/>
    </location>
</feature>
<proteinExistence type="predicted"/>